<keyword evidence="10" id="KW-1185">Reference proteome</keyword>
<dbReference type="InterPro" id="IPR000089">
    <property type="entry name" value="Biotin_lipoyl"/>
</dbReference>
<evidence type="ECO:0000256" key="3">
    <source>
        <dbReference type="ARBA" id="ARBA00022679"/>
    </source>
</evidence>
<dbReference type="SUPFAM" id="SSF47005">
    <property type="entry name" value="Peripheral subunit-binding domain of 2-oxo acid dehydrogenase complex"/>
    <property type="match status" value="1"/>
</dbReference>
<dbReference type="EC" id="2.3.1.-" evidence="9"/>
<evidence type="ECO:0000313" key="9">
    <source>
        <dbReference type="EMBL" id="MFC3478241.1"/>
    </source>
</evidence>
<dbReference type="PANTHER" id="PTHR43178">
    <property type="entry name" value="DIHYDROLIPOAMIDE ACETYLTRANSFERASE COMPONENT OF PYRUVATE DEHYDROGENASE COMPLEX"/>
    <property type="match status" value="1"/>
</dbReference>
<gene>
    <name evidence="9" type="ORF">ACFOKC_10975</name>
</gene>
<dbReference type="InterPro" id="IPR001078">
    <property type="entry name" value="2-oxoacid_DH_actylTfrase"/>
</dbReference>
<dbReference type="Pfam" id="PF02817">
    <property type="entry name" value="E3_binding"/>
    <property type="match status" value="1"/>
</dbReference>
<evidence type="ECO:0000313" key="10">
    <source>
        <dbReference type="Proteomes" id="UP001595660"/>
    </source>
</evidence>
<dbReference type="Pfam" id="PF00364">
    <property type="entry name" value="Biotin_lipoyl"/>
    <property type="match status" value="1"/>
</dbReference>
<name>A0ABD5NG45_9EURY</name>
<dbReference type="CDD" id="cd06849">
    <property type="entry name" value="lipoyl_domain"/>
    <property type="match status" value="1"/>
</dbReference>
<dbReference type="InterPro" id="IPR036625">
    <property type="entry name" value="E3-bd_dom_sf"/>
</dbReference>
<feature type="domain" description="Lipoyl-binding" evidence="7">
    <location>
        <begin position="2"/>
        <end position="77"/>
    </location>
</feature>
<feature type="region of interest" description="Disordered" evidence="6">
    <location>
        <begin position="95"/>
        <end position="168"/>
    </location>
</feature>
<dbReference type="InterPro" id="IPR011053">
    <property type="entry name" value="Single_hybrid_motif"/>
</dbReference>
<dbReference type="InterPro" id="IPR003016">
    <property type="entry name" value="2-oxoA_DH_lipoyl-BS"/>
</dbReference>
<comment type="cofactor">
    <cofactor evidence="1">
        <name>(R)-lipoate</name>
        <dbReference type="ChEBI" id="CHEBI:83088"/>
    </cofactor>
</comment>
<keyword evidence="4" id="KW-0450">Lipoyl</keyword>
<comment type="similarity">
    <text evidence="2">Belongs to the 2-oxoacid dehydrogenase family.</text>
</comment>
<dbReference type="Gene3D" id="3.30.559.10">
    <property type="entry name" value="Chloramphenicol acetyltransferase-like domain"/>
    <property type="match status" value="1"/>
</dbReference>
<dbReference type="RefSeq" id="WP_232570645.1">
    <property type="nucleotide sequence ID" value="NZ_CP089466.1"/>
</dbReference>
<dbReference type="PROSITE" id="PS00189">
    <property type="entry name" value="LIPOYL"/>
    <property type="match status" value="1"/>
</dbReference>
<dbReference type="Gene3D" id="4.10.320.10">
    <property type="entry name" value="E3-binding domain"/>
    <property type="match status" value="1"/>
</dbReference>
<feature type="compositionally biased region" description="Low complexity" evidence="6">
    <location>
        <begin position="108"/>
        <end position="121"/>
    </location>
</feature>
<dbReference type="PROSITE" id="PS51826">
    <property type="entry name" value="PSBD"/>
    <property type="match status" value="1"/>
</dbReference>
<keyword evidence="5 9" id="KW-0012">Acyltransferase</keyword>
<evidence type="ECO:0000256" key="6">
    <source>
        <dbReference type="SAM" id="MobiDB-lite"/>
    </source>
</evidence>
<dbReference type="InterPro" id="IPR023213">
    <property type="entry name" value="CAT-like_dom_sf"/>
</dbReference>
<dbReference type="GO" id="GO:0016746">
    <property type="term" value="F:acyltransferase activity"/>
    <property type="evidence" value="ECO:0007669"/>
    <property type="project" value="UniProtKB-KW"/>
</dbReference>
<proteinExistence type="inferred from homology"/>
<evidence type="ECO:0000259" key="8">
    <source>
        <dbReference type="PROSITE" id="PS51826"/>
    </source>
</evidence>
<dbReference type="GeneID" id="69118752"/>
<dbReference type="Proteomes" id="UP001595660">
    <property type="component" value="Unassembled WGS sequence"/>
</dbReference>
<keyword evidence="3 9" id="KW-0808">Transferase</keyword>
<protein>
    <submittedName>
        <fullName evidence="9">Dihydrolipoamide acetyltransferase family protein</fullName>
        <ecNumber evidence="9">2.3.1.-</ecNumber>
    </submittedName>
</protein>
<dbReference type="EMBL" id="JBHRWN010000002">
    <property type="protein sequence ID" value="MFC3478241.1"/>
    <property type="molecule type" value="Genomic_DNA"/>
</dbReference>
<sequence length="405" mass="42570">MGYIVRMPKLGVEMEVGEVVAWHADEGDEVEEGDVVAEIESEKSVAEVAAREDGVLRGIYLDVNDEAPPGSAMGIVAGPDEDVAALEAELDADVTDDATDEPDDGETPDASADDPASAVSRVADDDTDSRTASGDVKATPKAKKTARERGVDLATVTGTGPEGGITSDDVLDAAADAGGAATRTVREERELSRMRSTIAERLGESYRDAVHVTVDREVDVEPAFDAKDAAGVSLTDVFLRAVSETLADHPAFNATYDAETETHTLYEEQNVGVAVDLDDGLVTPVVPDVGSKSAAELSAARGRATDRVLDGEYTSDDLSGGTFTVSNLGVFGSDSFTPVINPPEVAILGVNRVTERPVQVENGIAFRRHVTFSLSFDHRVVDGADAAKFLTTLDEYLADAPSLVA</sequence>
<dbReference type="PROSITE" id="PS50968">
    <property type="entry name" value="BIOTINYL_LIPOYL"/>
    <property type="match status" value="1"/>
</dbReference>
<evidence type="ECO:0000256" key="4">
    <source>
        <dbReference type="ARBA" id="ARBA00022823"/>
    </source>
</evidence>
<dbReference type="SUPFAM" id="SSF52777">
    <property type="entry name" value="CoA-dependent acyltransferases"/>
    <property type="match status" value="1"/>
</dbReference>
<dbReference type="Gene3D" id="2.40.50.100">
    <property type="match status" value="1"/>
</dbReference>
<feature type="domain" description="Peripheral subunit-binding (PSBD)" evidence="8">
    <location>
        <begin position="137"/>
        <end position="174"/>
    </location>
</feature>
<evidence type="ECO:0000256" key="5">
    <source>
        <dbReference type="ARBA" id="ARBA00023315"/>
    </source>
</evidence>
<evidence type="ECO:0000256" key="1">
    <source>
        <dbReference type="ARBA" id="ARBA00001938"/>
    </source>
</evidence>
<reference evidence="9 10" key="1">
    <citation type="journal article" date="2019" name="Int. J. Syst. Evol. Microbiol.">
        <title>The Global Catalogue of Microorganisms (GCM) 10K type strain sequencing project: providing services to taxonomists for standard genome sequencing and annotation.</title>
        <authorList>
            <consortium name="The Broad Institute Genomics Platform"/>
            <consortium name="The Broad Institute Genome Sequencing Center for Infectious Disease"/>
            <person name="Wu L."/>
            <person name="Ma J."/>
        </authorList>
    </citation>
    <scope>NUCLEOTIDE SEQUENCE [LARGE SCALE GENOMIC DNA]</scope>
    <source>
        <strain evidence="9 10">CGMCC 1.12562</strain>
    </source>
</reference>
<dbReference type="PANTHER" id="PTHR43178:SF5">
    <property type="entry name" value="LIPOAMIDE ACYLTRANSFERASE COMPONENT OF BRANCHED-CHAIN ALPHA-KETO ACID DEHYDROGENASE COMPLEX, MITOCHONDRIAL"/>
    <property type="match status" value="1"/>
</dbReference>
<comment type="caution">
    <text evidence="9">The sequence shown here is derived from an EMBL/GenBank/DDBJ whole genome shotgun (WGS) entry which is preliminary data.</text>
</comment>
<dbReference type="Pfam" id="PF00198">
    <property type="entry name" value="2-oxoacid_dh"/>
    <property type="match status" value="1"/>
</dbReference>
<dbReference type="InterPro" id="IPR004167">
    <property type="entry name" value="PSBD"/>
</dbReference>
<organism evidence="9 10">
    <name type="scientific">Halobacterium litoreum</name>
    <dbReference type="NCBI Taxonomy" id="2039234"/>
    <lineage>
        <taxon>Archaea</taxon>
        <taxon>Methanobacteriati</taxon>
        <taxon>Methanobacteriota</taxon>
        <taxon>Stenosarchaea group</taxon>
        <taxon>Halobacteria</taxon>
        <taxon>Halobacteriales</taxon>
        <taxon>Halobacteriaceae</taxon>
        <taxon>Halobacterium</taxon>
    </lineage>
</organism>
<evidence type="ECO:0000256" key="2">
    <source>
        <dbReference type="ARBA" id="ARBA00007317"/>
    </source>
</evidence>
<evidence type="ECO:0000259" key="7">
    <source>
        <dbReference type="PROSITE" id="PS50968"/>
    </source>
</evidence>
<feature type="compositionally biased region" description="Acidic residues" evidence="6">
    <location>
        <begin position="95"/>
        <end position="107"/>
    </location>
</feature>
<accession>A0ABD5NG45</accession>
<dbReference type="SUPFAM" id="SSF51230">
    <property type="entry name" value="Single hybrid motif"/>
    <property type="match status" value="1"/>
</dbReference>
<dbReference type="InterPro" id="IPR050743">
    <property type="entry name" value="2-oxoacid_DH_E2_comp"/>
</dbReference>
<dbReference type="AlphaFoldDB" id="A0ABD5NG45"/>